<keyword evidence="9" id="KW-0805">Transcription regulation</keyword>
<protein>
    <recommendedName>
        <fullName evidence="12">Alpha trans-inducing protein</fullName>
    </recommendedName>
    <alternativeName>
        <fullName evidence="13">Alpha-TIF</fullName>
    </alternativeName>
</protein>
<gene>
    <name evidence="17" type="primary">ORF77</name>
    <name evidence="15" type="synonym">UL48</name>
</gene>
<dbReference type="Proteomes" id="UP000100290">
    <property type="component" value="Segment"/>
</dbReference>
<feature type="region of interest" description="Disordered" evidence="14">
    <location>
        <begin position="368"/>
        <end position="414"/>
    </location>
</feature>
<dbReference type="GO" id="GO:0006355">
    <property type="term" value="P:regulation of DNA-templated transcription"/>
    <property type="evidence" value="ECO:0007669"/>
    <property type="project" value="InterPro"/>
</dbReference>
<evidence type="ECO:0000256" key="14">
    <source>
        <dbReference type="SAM" id="MobiDB-lite"/>
    </source>
</evidence>
<dbReference type="GO" id="GO:0042025">
    <property type="term" value="C:host cell nucleus"/>
    <property type="evidence" value="ECO:0007669"/>
    <property type="project" value="UniProtKB-SubCell"/>
</dbReference>
<evidence type="ECO:0000256" key="12">
    <source>
        <dbReference type="ARBA" id="ARBA00030037"/>
    </source>
</evidence>
<dbReference type="EMBL" id="KM924293">
    <property type="protein sequence ID" value="AIU39363.1"/>
    <property type="molecule type" value="Genomic_DNA"/>
</dbReference>
<dbReference type="OrthoDB" id="6241at10239"/>
<evidence type="ECO:0000256" key="1">
    <source>
        <dbReference type="ARBA" id="ARBA00002794"/>
    </source>
</evidence>
<reference evidence="17 18" key="2">
    <citation type="journal article" date="2015" name="PLoS ONE">
        <title>A Genomic Approach to Unravel Host-Pathogen Interaction in Chelonians: The Example of Testudinid Herpesvirus 3.</title>
        <authorList>
            <person name="Origgi F.C."/>
            <person name="Tecilla M."/>
            <person name="Pilo P."/>
            <person name="Aloisio F."/>
            <person name="Otten P."/>
            <person name="Aguilar-Bultet L."/>
            <person name="Sattler U."/>
            <person name="Roccabianca P."/>
            <person name="Romero C.H."/>
            <person name="Bloom D.C."/>
            <person name="Jacobson E.R."/>
        </authorList>
    </citation>
    <scope>NUCLEOTIDE SEQUENCE [LARGE SCALE GENOMIC DNA]</scope>
    <source>
        <strain evidence="17">US1976/98</strain>
    </source>
</reference>
<dbReference type="InterPro" id="IPR003174">
    <property type="entry name" value="Alpha_TIF"/>
</dbReference>
<evidence type="ECO:0000256" key="11">
    <source>
        <dbReference type="ARBA" id="ARBA00023163"/>
    </source>
</evidence>
<evidence type="ECO:0000256" key="10">
    <source>
        <dbReference type="ARBA" id="ARBA00023125"/>
    </source>
</evidence>
<dbReference type="GO" id="GO:0019033">
    <property type="term" value="C:viral tegument"/>
    <property type="evidence" value="ECO:0007669"/>
    <property type="project" value="UniProtKB-SubCell"/>
</dbReference>
<keyword evidence="5" id="KW-0597">Phosphoprotein</keyword>
<evidence type="ECO:0000313" key="20">
    <source>
        <dbReference type="Proteomes" id="UP000240599"/>
    </source>
</evidence>
<comment type="subcellular location">
    <subcellularLocation>
        <location evidence="2">Host nucleus</location>
    </subcellularLocation>
    <subcellularLocation>
        <location evidence="3">Virion tegument</location>
    </subcellularLocation>
</comment>
<dbReference type="Pfam" id="PF02232">
    <property type="entry name" value="Alpha_TIF"/>
    <property type="match status" value="1"/>
</dbReference>
<dbReference type="EMBL" id="KT008627">
    <property type="protein sequence ID" value="AKV40724.1"/>
    <property type="molecule type" value="Genomic_DNA"/>
</dbReference>
<keyword evidence="6" id="KW-1048">Host nucleus</keyword>
<keyword evidence="11" id="KW-0804">Transcription</keyword>
<keyword evidence="7" id="KW-0920">Virion tegument</keyword>
<evidence type="ECO:0000256" key="6">
    <source>
        <dbReference type="ARBA" id="ARBA00022562"/>
    </source>
</evidence>
<evidence type="ECO:0000256" key="7">
    <source>
        <dbReference type="ARBA" id="ARBA00022580"/>
    </source>
</evidence>
<evidence type="ECO:0000313" key="18">
    <source>
        <dbReference type="Proteomes" id="UP000100290"/>
    </source>
</evidence>
<evidence type="ECO:0000313" key="19">
    <source>
        <dbReference type="Proteomes" id="UP000208106"/>
    </source>
</evidence>
<dbReference type="KEGG" id="vg:26122530"/>
<evidence type="ECO:0000256" key="13">
    <source>
        <dbReference type="ARBA" id="ARBA00033186"/>
    </source>
</evidence>
<accession>A0A0K1R1D6</accession>
<evidence type="ECO:0000256" key="2">
    <source>
        <dbReference type="ARBA" id="ARBA00004147"/>
    </source>
</evidence>
<dbReference type="InterPro" id="IPR036538">
    <property type="entry name" value="Alpha_TIF_sf"/>
</dbReference>
<dbReference type="EMBL" id="KM924292">
    <property type="protein sequence ID" value="AIU39253.1"/>
    <property type="molecule type" value="Genomic_DNA"/>
</dbReference>
<evidence type="ECO:0000256" key="3">
    <source>
        <dbReference type="ARBA" id="ARBA00004535"/>
    </source>
</evidence>
<sequence>MSLDEIRKAIETISPPRGSIRSTPELKKITGKCSIAFLLEEIKADLGITISQNEFAALKAVNYDLCGSFPSHIHLYQHLEALSPYPEDVYRVASDTEVPIADSVNLQLLPLVDPPSLSNTSDPLVYLQDVGRYFLSVLLLREPEYIKYFHNCCVYHAKYLKLSAQSIKRVSDINRHQRRSGSLQDENRANVIREEAYRKIETLYYRNIKQMAAVIMLEMLRRVSVDVSEVLYREQMRHQELFKGVTYTWANERELACLFQPLLFHTGPVFLHTREGDGPIPETKAVEINTIRRTLGLPMLVIDLVGDRQCLPSGTDDIRQLAAKSDKQQPTFFDHLGKWVGLKINAFERPKSGDHLYASPVGKVTQGAYGISRPIIQPRRDSSSSEEEDPTPRSFPKSSIKTTPQPPTESIPINEDYFHNLNSVLRVL</sequence>
<keyword evidence="8" id="KW-0946">Virion</keyword>
<comment type="similarity">
    <text evidence="4">Belongs to the herpesviridae tegument protein VP16 protein family.</text>
</comment>
<dbReference type="SUPFAM" id="SSF56548">
    <property type="entry name" value="Conserved core of transcriptional regulatory protein vp16"/>
    <property type="match status" value="1"/>
</dbReference>
<evidence type="ECO:0000256" key="8">
    <source>
        <dbReference type="ARBA" id="ARBA00022844"/>
    </source>
</evidence>
<dbReference type="GO" id="GO:0003677">
    <property type="term" value="F:DNA binding"/>
    <property type="evidence" value="ECO:0007669"/>
    <property type="project" value="UniProtKB-KW"/>
</dbReference>
<evidence type="ECO:0000313" key="16">
    <source>
        <dbReference type="EMBL" id="AIU39363.1"/>
    </source>
</evidence>
<dbReference type="Proteomes" id="UP000240599">
    <property type="component" value="Segment"/>
</dbReference>
<evidence type="ECO:0000256" key="4">
    <source>
        <dbReference type="ARBA" id="ARBA00010001"/>
    </source>
</evidence>
<evidence type="ECO:0000256" key="5">
    <source>
        <dbReference type="ARBA" id="ARBA00022553"/>
    </source>
</evidence>
<keyword evidence="19" id="KW-1185">Reference proteome</keyword>
<name>A0A0K1R1D6_9ALPH</name>
<evidence type="ECO:0000313" key="17">
    <source>
        <dbReference type="EMBL" id="AKV40724.1"/>
    </source>
</evidence>
<keyword evidence="10" id="KW-0238">DNA-binding</keyword>
<evidence type="ECO:0000256" key="9">
    <source>
        <dbReference type="ARBA" id="ARBA00023015"/>
    </source>
</evidence>
<proteinExistence type="inferred from homology"/>
<comment type="function">
    <text evidence="1">May play a role in the aggregation of tegument proteins around nucleocapsids during virus morphogenesis.</text>
</comment>
<dbReference type="Gene3D" id="1.10.1290.10">
    <property type="entry name" value="Alpha trans-inducing (Alpha-TIF)"/>
    <property type="match status" value="1"/>
</dbReference>
<evidence type="ECO:0000313" key="15">
    <source>
        <dbReference type="EMBL" id="AIU39253.1"/>
    </source>
</evidence>
<dbReference type="SMART" id="SM00814">
    <property type="entry name" value="Alpha_TIF"/>
    <property type="match status" value="1"/>
</dbReference>
<reference evidence="19 20" key="1">
    <citation type="journal article" date="2015" name="J. Virol.">
        <title>The Genome of a Tortoise Herpesvirus (Testudinid Herpesvirus 3) Has a Novel Structure and Contains a Large Region That Is Not Required for Replication In Vitro or Virulence In Vivo.</title>
        <authorList>
            <person name="Gandar F."/>
            <person name="Wilkie G.S."/>
            <person name="Gatherer D."/>
            <person name="Kerr K."/>
            <person name="Marlier D."/>
            <person name="Diez M."/>
            <person name="Marschang R.E."/>
            <person name="Mast J."/>
            <person name="Dewals B.G."/>
            <person name="Davison A.J."/>
            <person name="Vanderplasschen A.F."/>
        </authorList>
    </citation>
    <scope>NUCLEOTIDE SEQUENCE [LARGE SCALE GENOMIC DNA]</scope>
    <source>
        <strain evidence="15 19">1976</strain>
        <strain evidence="16 20">4295/7R</strain>
    </source>
</reference>
<organism evidence="17 18">
    <name type="scientific">Testudinid alphaherpesvirus 3</name>
    <dbReference type="NCBI Taxonomy" id="2560801"/>
    <lineage>
        <taxon>Viruses</taxon>
        <taxon>Duplodnaviria</taxon>
        <taxon>Heunggongvirae</taxon>
        <taxon>Peploviricota</taxon>
        <taxon>Herviviricetes</taxon>
        <taxon>Herpesvirales</taxon>
        <taxon>Orthoherpesviridae</taxon>
        <taxon>Alphaherpesvirinae</taxon>
        <taxon>Scutavirus</taxon>
        <taxon>Scutavirus testudinidalpha3</taxon>
    </lineage>
</organism>
<dbReference type="Proteomes" id="UP000208106">
    <property type="component" value="Segment"/>
</dbReference>